<dbReference type="Proteomes" id="UP000821853">
    <property type="component" value="Unassembled WGS sequence"/>
</dbReference>
<evidence type="ECO:0000256" key="4">
    <source>
        <dbReference type="ARBA" id="ARBA00023125"/>
    </source>
</evidence>
<proteinExistence type="predicted"/>
<feature type="domain" description="THAP-type" evidence="6">
    <location>
        <begin position="9"/>
        <end position="102"/>
    </location>
</feature>
<dbReference type="GO" id="GO:0008270">
    <property type="term" value="F:zinc ion binding"/>
    <property type="evidence" value="ECO:0007669"/>
    <property type="project" value="UniProtKB-KW"/>
</dbReference>
<evidence type="ECO:0000256" key="3">
    <source>
        <dbReference type="ARBA" id="ARBA00022833"/>
    </source>
</evidence>
<evidence type="ECO:0000313" key="7">
    <source>
        <dbReference type="EMBL" id="KAH9382929.1"/>
    </source>
</evidence>
<accession>A0A9J6H760</accession>
<evidence type="ECO:0000256" key="1">
    <source>
        <dbReference type="ARBA" id="ARBA00022723"/>
    </source>
</evidence>
<dbReference type="OMA" id="LIPVTWM"/>
<dbReference type="SUPFAM" id="SSF57716">
    <property type="entry name" value="Glucocorticoid receptor-like (DNA-binding domain)"/>
    <property type="match status" value="1"/>
</dbReference>
<dbReference type="AlphaFoldDB" id="A0A9J6H760"/>
<organism evidence="7 8">
    <name type="scientific">Haemaphysalis longicornis</name>
    <name type="common">Bush tick</name>
    <dbReference type="NCBI Taxonomy" id="44386"/>
    <lineage>
        <taxon>Eukaryota</taxon>
        <taxon>Metazoa</taxon>
        <taxon>Ecdysozoa</taxon>
        <taxon>Arthropoda</taxon>
        <taxon>Chelicerata</taxon>
        <taxon>Arachnida</taxon>
        <taxon>Acari</taxon>
        <taxon>Parasitiformes</taxon>
        <taxon>Ixodida</taxon>
        <taxon>Ixodoidea</taxon>
        <taxon>Ixodidae</taxon>
        <taxon>Haemaphysalinae</taxon>
        <taxon>Haemaphysalis</taxon>
    </lineage>
</organism>
<dbReference type="Pfam" id="PF05485">
    <property type="entry name" value="THAP"/>
    <property type="match status" value="1"/>
</dbReference>
<dbReference type="Gene3D" id="6.20.210.20">
    <property type="entry name" value="THAP domain"/>
    <property type="match status" value="1"/>
</dbReference>
<dbReference type="GO" id="GO:0043565">
    <property type="term" value="F:sequence-specific DNA binding"/>
    <property type="evidence" value="ECO:0007669"/>
    <property type="project" value="InterPro"/>
</dbReference>
<evidence type="ECO:0000256" key="5">
    <source>
        <dbReference type="PROSITE-ProRule" id="PRU00309"/>
    </source>
</evidence>
<keyword evidence="4 5" id="KW-0238">DNA-binding</keyword>
<dbReference type="SMART" id="SM00692">
    <property type="entry name" value="DM3"/>
    <property type="match status" value="1"/>
</dbReference>
<gene>
    <name evidence="7" type="ORF">HPB48_023564</name>
</gene>
<evidence type="ECO:0000259" key="6">
    <source>
        <dbReference type="PROSITE" id="PS50950"/>
    </source>
</evidence>
<protein>
    <recommendedName>
        <fullName evidence="6">THAP-type domain-containing protein</fullName>
    </recommendedName>
</protein>
<reference evidence="7 8" key="1">
    <citation type="journal article" date="2020" name="Cell">
        <title>Large-Scale Comparative Analyses of Tick Genomes Elucidate Their Genetic Diversity and Vector Capacities.</title>
        <authorList>
            <consortium name="Tick Genome and Microbiome Consortium (TIGMIC)"/>
            <person name="Jia N."/>
            <person name="Wang J."/>
            <person name="Shi W."/>
            <person name="Du L."/>
            <person name="Sun Y."/>
            <person name="Zhan W."/>
            <person name="Jiang J.F."/>
            <person name="Wang Q."/>
            <person name="Zhang B."/>
            <person name="Ji P."/>
            <person name="Bell-Sakyi L."/>
            <person name="Cui X.M."/>
            <person name="Yuan T.T."/>
            <person name="Jiang B.G."/>
            <person name="Yang W.F."/>
            <person name="Lam T.T."/>
            <person name="Chang Q.C."/>
            <person name="Ding S.J."/>
            <person name="Wang X.J."/>
            <person name="Zhu J.G."/>
            <person name="Ruan X.D."/>
            <person name="Zhao L."/>
            <person name="Wei J.T."/>
            <person name="Ye R.Z."/>
            <person name="Que T.C."/>
            <person name="Du C.H."/>
            <person name="Zhou Y.H."/>
            <person name="Cheng J.X."/>
            <person name="Dai P.F."/>
            <person name="Guo W.B."/>
            <person name="Han X.H."/>
            <person name="Huang E.J."/>
            <person name="Li L.F."/>
            <person name="Wei W."/>
            <person name="Gao Y.C."/>
            <person name="Liu J.Z."/>
            <person name="Shao H.Z."/>
            <person name="Wang X."/>
            <person name="Wang C.C."/>
            <person name="Yang T.C."/>
            <person name="Huo Q.B."/>
            <person name="Li W."/>
            <person name="Chen H.Y."/>
            <person name="Chen S.E."/>
            <person name="Zhou L.G."/>
            <person name="Ni X.B."/>
            <person name="Tian J.H."/>
            <person name="Sheng Y."/>
            <person name="Liu T."/>
            <person name="Pan Y.S."/>
            <person name="Xia L.Y."/>
            <person name="Li J."/>
            <person name="Zhao F."/>
            <person name="Cao W.C."/>
        </authorList>
    </citation>
    <scope>NUCLEOTIDE SEQUENCE [LARGE SCALE GENOMIC DNA]</scope>
    <source>
        <strain evidence="7">HaeL-2018</strain>
    </source>
</reference>
<dbReference type="PANTHER" id="PTHR46600">
    <property type="entry name" value="THAP DOMAIN-CONTAINING"/>
    <property type="match status" value="1"/>
</dbReference>
<keyword evidence="3" id="KW-0862">Zinc</keyword>
<keyword evidence="1" id="KW-0479">Metal-binding</keyword>
<name>A0A9J6H760_HAELO</name>
<evidence type="ECO:0000313" key="8">
    <source>
        <dbReference type="Proteomes" id="UP000821853"/>
    </source>
</evidence>
<dbReference type="SMART" id="SM00980">
    <property type="entry name" value="THAP"/>
    <property type="match status" value="1"/>
</dbReference>
<dbReference type="PANTHER" id="PTHR46600:SF11">
    <property type="entry name" value="THAP DOMAIN-CONTAINING PROTEIN 10"/>
    <property type="match status" value="1"/>
</dbReference>
<dbReference type="EMBL" id="JABSTR010000695">
    <property type="protein sequence ID" value="KAH9382929.1"/>
    <property type="molecule type" value="Genomic_DNA"/>
</dbReference>
<dbReference type="OrthoDB" id="6507585at2759"/>
<evidence type="ECO:0000256" key="2">
    <source>
        <dbReference type="ARBA" id="ARBA00022771"/>
    </source>
</evidence>
<comment type="caution">
    <text evidence="7">The sequence shown here is derived from an EMBL/GenBank/DDBJ whole genome shotgun (WGS) entry which is preliminary data.</text>
</comment>
<keyword evidence="2 5" id="KW-0863">Zinc-finger</keyword>
<dbReference type="InterPro" id="IPR006612">
    <property type="entry name" value="THAP_Znf"/>
</dbReference>
<keyword evidence="8" id="KW-1185">Reference proteome</keyword>
<sequence length="291" mass="32467">MLKAKRQCKERTCFVPLCRSGYRSNKEKVSLFTAPADPARLAEWESRIKRADRRLTPNAVVCEKHFEKQCIERSFQITVNGVVNELAREKPRLKPDAVPTVFDNYLTHLVPKKTAKRKVRNLCDQGPAAKRKRNVELANPELCPAEEDDATRVGLHCVTRGGESDSEELQEHSDSELSCLAAGPVCDSRSIPQSPCPSDVRHPFDGLLIPVTWMKVPAASNDTLSYACCETEAGDFSKLFIERMVTFGKPLRESGCVIATVYFRGREKEKRVLAARPEAEALIQAVALLGL</sequence>
<dbReference type="PROSITE" id="PS50950">
    <property type="entry name" value="ZF_THAP"/>
    <property type="match status" value="1"/>
</dbReference>
<dbReference type="InterPro" id="IPR026516">
    <property type="entry name" value="THAP1/10"/>
</dbReference>
<dbReference type="InterPro" id="IPR038441">
    <property type="entry name" value="THAP_Znf_sf"/>
</dbReference>
<dbReference type="VEuPathDB" id="VectorBase:HLOH_051329"/>